<feature type="compositionally biased region" description="Low complexity" evidence="1">
    <location>
        <begin position="158"/>
        <end position="186"/>
    </location>
</feature>
<name>A0A939FYE5_9HYPH</name>
<dbReference type="Gene3D" id="3.10.350.10">
    <property type="entry name" value="LysM domain"/>
    <property type="match status" value="1"/>
</dbReference>
<keyword evidence="4" id="KW-1185">Reference proteome</keyword>
<sequence>MQRRALGIVLFCLVLLVAIVAGYWDMLNSEKLRIAERERSATTLPKDGGGVPSEAVGTMATPKGDRPAVDKKIAGTDQASKSDRPSATLNGPGGSPDSSRVVAKTPAHGVISAPDAEQPGTAASMATAAPNKPDATARPTEIGKADISSNSTPPPSATGPSSAPSATPKSAAPAAAGAPSDTTATAEGSALGGSETATPPAAASNATPAAPAEQPTAADRAAADPSGTPRFDVLRVEPDGSTLVAGRSAPGSTVTLRDGDKTLGSDKADSAGDFVIVLDKPLEPGDHAIKIQADKDNTAKVSKETAVVSVPKDGKGDELLAMIEKPGEASRLIDLPKSETASASGDNAKPDQAAGAPAAAESATPPAVTAKAEPKAGAGQPGAVDQNNPLHVEAVEIDEGKIFVAGTAKPGARFRLYIDNKPFAEGQADGKGRFVVSTKHDLGVGQHMIRIDELNGSGDVVARVEVPFFRPEGRSLAAVAENADGAAPAAPPSASTGEAMSDTGPQSEPKVGAAPAEASGAQPAETGAGSTPSAGVSVAQPSTEAAPGDKTDRFPVRRQAALTASKSSRVIIRKGDSLWRISRDTYGEGSRYTVIYLANGDQIRNPNLIYPGQVFRMPDEQTNTEGAVTAD</sequence>
<feature type="compositionally biased region" description="Basic and acidic residues" evidence="1">
    <location>
        <begin position="257"/>
        <end position="268"/>
    </location>
</feature>
<feature type="domain" description="LysM" evidence="2">
    <location>
        <begin position="568"/>
        <end position="617"/>
    </location>
</feature>
<dbReference type="InterPro" id="IPR013783">
    <property type="entry name" value="Ig-like_fold"/>
</dbReference>
<dbReference type="PANTHER" id="PTHR34700">
    <property type="entry name" value="POTASSIUM BINDING PROTEIN KBP"/>
    <property type="match status" value="1"/>
</dbReference>
<dbReference type="SMART" id="SM00257">
    <property type="entry name" value="LysM"/>
    <property type="match status" value="1"/>
</dbReference>
<evidence type="ECO:0000313" key="4">
    <source>
        <dbReference type="Proteomes" id="UP000664122"/>
    </source>
</evidence>
<reference evidence="3" key="1">
    <citation type="submission" date="2021-03" db="EMBL/GenBank/DDBJ databases">
        <title>Whole genome sequence of Jiella sp. CQZ9-1.</title>
        <authorList>
            <person name="Tuo L."/>
        </authorList>
    </citation>
    <scope>NUCLEOTIDE SEQUENCE</scope>
    <source>
        <strain evidence="3">CQZ9-1</strain>
    </source>
</reference>
<organism evidence="3 4">
    <name type="scientific">Jiella flava</name>
    <dbReference type="NCBI Taxonomy" id="2816857"/>
    <lineage>
        <taxon>Bacteria</taxon>
        <taxon>Pseudomonadati</taxon>
        <taxon>Pseudomonadota</taxon>
        <taxon>Alphaproteobacteria</taxon>
        <taxon>Hyphomicrobiales</taxon>
        <taxon>Aurantimonadaceae</taxon>
        <taxon>Jiella</taxon>
    </lineage>
</organism>
<dbReference type="RefSeq" id="WP_207256358.1">
    <property type="nucleotide sequence ID" value="NZ_JAFMPP010000002.1"/>
</dbReference>
<feature type="compositionally biased region" description="Polar residues" evidence="1">
    <location>
        <begin position="528"/>
        <end position="543"/>
    </location>
</feature>
<dbReference type="EMBL" id="JAFMPP010000002">
    <property type="protein sequence ID" value="MBO0661649.1"/>
    <property type="molecule type" value="Genomic_DNA"/>
</dbReference>
<dbReference type="PROSITE" id="PS51782">
    <property type="entry name" value="LYSM"/>
    <property type="match status" value="1"/>
</dbReference>
<dbReference type="Proteomes" id="UP000664122">
    <property type="component" value="Unassembled WGS sequence"/>
</dbReference>
<feature type="compositionally biased region" description="Low complexity" evidence="1">
    <location>
        <begin position="482"/>
        <end position="499"/>
    </location>
</feature>
<dbReference type="AlphaFoldDB" id="A0A939FYE5"/>
<feature type="compositionally biased region" description="Low complexity" evidence="1">
    <location>
        <begin position="350"/>
        <end position="370"/>
    </location>
</feature>
<feature type="region of interest" description="Disordered" evidence="1">
    <location>
        <begin position="42"/>
        <end position="268"/>
    </location>
</feature>
<evidence type="ECO:0000313" key="3">
    <source>
        <dbReference type="EMBL" id="MBO0661649.1"/>
    </source>
</evidence>
<proteinExistence type="predicted"/>
<dbReference type="InterPro" id="IPR036779">
    <property type="entry name" value="LysM_dom_sf"/>
</dbReference>
<dbReference type="PANTHER" id="PTHR34700:SF4">
    <property type="entry name" value="PHAGE-LIKE ELEMENT PBSX PROTEIN XKDP"/>
    <property type="match status" value="1"/>
</dbReference>
<dbReference type="InterPro" id="IPR052196">
    <property type="entry name" value="Bact_Kbp"/>
</dbReference>
<feature type="compositionally biased region" description="Low complexity" evidence="1">
    <location>
        <begin position="196"/>
        <end position="225"/>
    </location>
</feature>
<gene>
    <name evidence="3" type="ORF">J1C48_03600</name>
</gene>
<accession>A0A939FYE5</accession>
<protein>
    <submittedName>
        <fullName evidence="3">LysM peptidoglycan-binding domain-containing protein</fullName>
    </submittedName>
</protein>
<feature type="compositionally biased region" description="Low complexity" evidence="1">
    <location>
        <begin position="512"/>
        <end position="525"/>
    </location>
</feature>
<comment type="caution">
    <text evidence="3">The sequence shown here is derived from an EMBL/GenBank/DDBJ whole genome shotgun (WGS) entry which is preliminary data.</text>
</comment>
<evidence type="ECO:0000256" key="1">
    <source>
        <dbReference type="SAM" id="MobiDB-lite"/>
    </source>
</evidence>
<dbReference type="InterPro" id="IPR018392">
    <property type="entry name" value="LysM"/>
</dbReference>
<feature type="compositionally biased region" description="Basic and acidic residues" evidence="1">
    <location>
        <begin position="63"/>
        <end position="84"/>
    </location>
</feature>
<dbReference type="Pfam" id="PF01476">
    <property type="entry name" value="LysM"/>
    <property type="match status" value="1"/>
</dbReference>
<dbReference type="CDD" id="cd00118">
    <property type="entry name" value="LysM"/>
    <property type="match status" value="1"/>
</dbReference>
<feature type="region of interest" description="Disordered" evidence="1">
    <location>
        <begin position="339"/>
        <end position="387"/>
    </location>
</feature>
<evidence type="ECO:0000259" key="2">
    <source>
        <dbReference type="PROSITE" id="PS51782"/>
    </source>
</evidence>
<dbReference type="Gene3D" id="2.60.40.10">
    <property type="entry name" value="Immunoglobulins"/>
    <property type="match status" value="1"/>
</dbReference>
<feature type="region of interest" description="Disordered" evidence="1">
    <location>
        <begin position="482"/>
        <end position="555"/>
    </location>
</feature>